<dbReference type="InterPro" id="IPR006530">
    <property type="entry name" value="YD"/>
</dbReference>
<proteinExistence type="predicted"/>
<dbReference type="Gene3D" id="2.180.10.10">
    <property type="entry name" value="RHS repeat-associated core"/>
    <property type="match status" value="1"/>
</dbReference>
<reference evidence="3 4" key="1">
    <citation type="submission" date="2017-03" db="EMBL/GenBank/DDBJ databases">
        <title>Genome sequence of Clostridium hungatei DSM 14427.</title>
        <authorList>
            <person name="Poehlein A."/>
            <person name="Daniel R."/>
        </authorList>
    </citation>
    <scope>NUCLEOTIDE SEQUENCE [LARGE SCALE GENOMIC DNA]</scope>
    <source>
        <strain evidence="3 4">DSM 14427</strain>
    </source>
</reference>
<dbReference type="Pfam" id="PF25023">
    <property type="entry name" value="TEN_YD-shell"/>
    <property type="match status" value="1"/>
</dbReference>
<evidence type="ECO:0000313" key="3">
    <source>
        <dbReference type="EMBL" id="OPX46468.1"/>
    </source>
</evidence>
<protein>
    <submittedName>
        <fullName evidence="3">RHS repeat protein</fullName>
    </submittedName>
</protein>
<dbReference type="InterPro" id="IPR056823">
    <property type="entry name" value="TEN-like_YD-shell"/>
</dbReference>
<dbReference type="EMBL" id="MZGX01000001">
    <property type="protein sequence ID" value="OPX46468.1"/>
    <property type="molecule type" value="Genomic_DNA"/>
</dbReference>
<dbReference type="Proteomes" id="UP000191554">
    <property type="component" value="Unassembled WGS sequence"/>
</dbReference>
<accession>A0A1V4SRF2</accession>
<dbReference type="RefSeq" id="WP_165755619.1">
    <property type="nucleotide sequence ID" value="NZ_MZGX01000001.1"/>
</dbReference>
<sequence length="116" mass="12665">MPPLAYDLAGRLTSRTTPEAAAQGKTSAKYEYNQYGEMTKQTDALGNSTTYEYSAGGYLAKVTDALGAAVKYSYDKLGNKLSVTDGRGKLTPLCLYGPRRLEECYKCREQGSDLQV</sequence>
<dbReference type="AlphaFoldDB" id="A0A1V4SRF2"/>
<evidence type="ECO:0000256" key="1">
    <source>
        <dbReference type="ARBA" id="ARBA00022737"/>
    </source>
</evidence>
<name>A0A1V4SRF2_RUMHU</name>
<evidence type="ECO:0000259" key="2">
    <source>
        <dbReference type="Pfam" id="PF25023"/>
    </source>
</evidence>
<feature type="domain" description="Teneurin-like YD-shell" evidence="2">
    <location>
        <begin position="5"/>
        <end position="84"/>
    </location>
</feature>
<organism evidence="3 4">
    <name type="scientific">Ruminiclostridium hungatei</name>
    <name type="common">Clostridium hungatei</name>
    <dbReference type="NCBI Taxonomy" id="48256"/>
    <lineage>
        <taxon>Bacteria</taxon>
        <taxon>Bacillati</taxon>
        <taxon>Bacillota</taxon>
        <taxon>Clostridia</taxon>
        <taxon>Eubacteriales</taxon>
        <taxon>Oscillospiraceae</taxon>
        <taxon>Ruminiclostridium</taxon>
    </lineage>
</organism>
<evidence type="ECO:0000313" key="4">
    <source>
        <dbReference type="Proteomes" id="UP000191554"/>
    </source>
</evidence>
<comment type="caution">
    <text evidence="3">The sequence shown here is derived from an EMBL/GenBank/DDBJ whole genome shotgun (WGS) entry which is preliminary data.</text>
</comment>
<gene>
    <name evidence="3" type="ORF">CLHUN_02870</name>
</gene>
<dbReference type="STRING" id="48256.CLHUN_02870"/>
<dbReference type="NCBIfam" id="TIGR01643">
    <property type="entry name" value="YD_repeat_2x"/>
    <property type="match status" value="2"/>
</dbReference>
<keyword evidence="1" id="KW-0677">Repeat</keyword>
<keyword evidence="4" id="KW-1185">Reference proteome</keyword>